<dbReference type="InterPro" id="IPR017901">
    <property type="entry name" value="C-CAP_CF_C-like"/>
</dbReference>
<dbReference type="InterPro" id="IPR036223">
    <property type="entry name" value="CAP_C_sf"/>
</dbReference>
<comment type="subcellular location">
    <subcellularLocation>
        <location evidence="1">Cell membrane</location>
        <topology evidence="1">Peripheral membrane protein</topology>
    </subcellularLocation>
</comment>
<dbReference type="GO" id="GO:0019933">
    <property type="term" value="P:cAMP-mediated signaling"/>
    <property type="evidence" value="ECO:0007669"/>
    <property type="project" value="TreeGrafter"/>
</dbReference>
<dbReference type="Pfam" id="PF08603">
    <property type="entry name" value="CAP_C"/>
    <property type="match status" value="1"/>
</dbReference>
<dbReference type="GO" id="GO:0007015">
    <property type="term" value="P:actin filament organization"/>
    <property type="evidence" value="ECO:0007669"/>
    <property type="project" value="TreeGrafter"/>
</dbReference>
<dbReference type="InterPro" id="IPR013992">
    <property type="entry name" value="Adenylate_cyclase-assoc_CAP_N"/>
</dbReference>
<keyword evidence="3" id="KW-1003">Cell membrane</keyword>
<evidence type="ECO:0000256" key="5">
    <source>
        <dbReference type="RuleBase" id="RU000647"/>
    </source>
</evidence>
<evidence type="ECO:0000256" key="4">
    <source>
        <dbReference type="ARBA" id="ARBA00023136"/>
    </source>
</evidence>
<comment type="similarity">
    <text evidence="2 5">Belongs to the CAP family.</text>
</comment>
<evidence type="ECO:0000313" key="8">
    <source>
        <dbReference type="Ensembl" id="ENSCLMP00005007489.1"/>
    </source>
</evidence>
<dbReference type="FunFam" id="2.160.20.70:FF:000001">
    <property type="entry name" value="Adenylyl cyclase-associated protein"/>
    <property type="match status" value="1"/>
</dbReference>
<dbReference type="InterPro" id="IPR016098">
    <property type="entry name" value="CAP/MinC_C"/>
</dbReference>
<dbReference type="GO" id="GO:0008179">
    <property type="term" value="F:adenylate cyclase binding"/>
    <property type="evidence" value="ECO:0007669"/>
    <property type="project" value="TreeGrafter"/>
</dbReference>
<feature type="compositionally biased region" description="Polar residues" evidence="6">
    <location>
        <begin position="290"/>
        <end position="310"/>
    </location>
</feature>
<dbReference type="Pfam" id="PF01213">
    <property type="entry name" value="CAP_N-CM"/>
    <property type="match status" value="1"/>
</dbReference>
<evidence type="ECO:0000259" key="7">
    <source>
        <dbReference type="PROSITE" id="PS51329"/>
    </source>
</evidence>
<dbReference type="SUPFAM" id="SSF69340">
    <property type="entry name" value="C-terminal domain of adenylylcyclase associated protein"/>
    <property type="match status" value="1"/>
</dbReference>
<dbReference type="SMART" id="SM00673">
    <property type="entry name" value="CARP"/>
    <property type="match status" value="2"/>
</dbReference>
<reference evidence="8" key="1">
    <citation type="submission" date="2025-08" db="UniProtKB">
        <authorList>
            <consortium name="Ensembl"/>
        </authorList>
    </citation>
    <scope>IDENTIFICATION</scope>
</reference>
<dbReference type="Pfam" id="PF21938">
    <property type="entry name" value="CAP_N"/>
    <property type="match status" value="1"/>
</dbReference>
<dbReference type="PROSITE" id="PS01088">
    <property type="entry name" value="CAP_1"/>
    <property type="match status" value="1"/>
</dbReference>
<accession>A0A8C2WTD4</accession>
<dbReference type="InterPro" id="IPR036222">
    <property type="entry name" value="CAP_N_sf"/>
</dbReference>
<feature type="region of interest" description="Disordered" evidence="6">
    <location>
        <begin position="282"/>
        <end position="312"/>
    </location>
</feature>
<dbReference type="GO" id="GO:0005886">
    <property type="term" value="C:plasma membrane"/>
    <property type="evidence" value="ECO:0007669"/>
    <property type="project" value="UniProtKB-SubCell"/>
</dbReference>
<dbReference type="Proteomes" id="UP000694565">
    <property type="component" value="Unplaced"/>
</dbReference>
<dbReference type="InterPro" id="IPR053950">
    <property type="entry name" value="CAP_N"/>
</dbReference>
<evidence type="ECO:0000256" key="3">
    <source>
        <dbReference type="ARBA" id="ARBA00022475"/>
    </source>
</evidence>
<feature type="compositionally biased region" description="Pro residues" evidence="6">
    <location>
        <begin position="227"/>
        <end position="244"/>
    </location>
</feature>
<dbReference type="InterPro" id="IPR001837">
    <property type="entry name" value="Adenylate_cyclase-assoc_CAP"/>
</dbReference>
<feature type="region of interest" description="Disordered" evidence="6">
    <location>
        <begin position="224"/>
        <end position="260"/>
    </location>
</feature>
<evidence type="ECO:0000313" key="9">
    <source>
        <dbReference type="Proteomes" id="UP000694565"/>
    </source>
</evidence>
<dbReference type="GO" id="GO:0000902">
    <property type="term" value="P:cell morphogenesis"/>
    <property type="evidence" value="ECO:0007669"/>
    <property type="project" value="TreeGrafter"/>
</dbReference>
<protein>
    <recommendedName>
        <fullName evidence="5">Adenylyl cyclase-associated protein</fullName>
    </recommendedName>
</protein>
<reference evidence="8" key="2">
    <citation type="submission" date="2025-09" db="UniProtKB">
        <authorList>
            <consortium name="Ensembl"/>
        </authorList>
    </citation>
    <scope>IDENTIFICATION</scope>
</reference>
<organism evidence="8 9">
    <name type="scientific">Cyclopterus lumpus</name>
    <name type="common">Lumpsucker</name>
    <dbReference type="NCBI Taxonomy" id="8103"/>
    <lineage>
        <taxon>Eukaryota</taxon>
        <taxon>Metazoa</taxon>
        <taxon>Chordata</taxon>
        <taxon>Craniata</taxon>
        <taxon>Vertebrata</taxon>
        <taxon>Euteleostomi</taxon>
        <taxon>Actinopterygii</taxon>
        <taxon>Neopterygii</taxon>
        <taxon>Teleostei</taxon>
        <taxon>Neoteleostei</taxon>
        <taxon>Acanthomorphata</taxon>
        <taxon>Eupercaria</taxon>
        <taxon>Perciformes</taxon>
        <taxon>Cottioidei</taxon>
        <taxon>Cottales</taxon>
        <taxon>Cyclopteridae</taxon>
        <taxon>Cyclopterus</taxon>
    </lineage>
</organism>
<dbReference type="GeneTree" id="ENSGT00390000017955"/>
<dbReference type="Ensembl" id="ENSCLMT00005008000.1">
    <property type="protein sequence ID" value="ENSCLMP00005007489.1"/>
    <property type="gene ID" value="ENSCLMG00005004056.1"/>
</dbReference>
<evidence type="ECO:0000256" key="6">
    <source>
        <dbReference type="SAM" id="MobiDB-lite"/>
    </source>
</evidence>
<dbReference type="GO" id="GO:0003779">
    <property type="term" value="F:actin binding"/>
    <property type="evidence" value="ECO:0007669"/>
    <property type="project" value="InterPro"/>
</dbReference>
<keyword evidence="9" id="KW-1185">Reference proteome</keyword>
<dbReference type="InterPro" id="IPR013912">
    <property type="entry name" value="Adenylate_cyclase-assoc_CAP_C"/>
</dbReference>
<dbReference type="Gene3D" id="2.160.20.70">
    <property type="match status" value="1"/>
</dbReference>
<feature type="domain" description="C-CAP/cofactor C-like" evidence="7">
    <location>
        <begin position="319"/>
        <end position="452"/>
    </location>
</feature>
<dbReference type="FunFam" id="1.25.40.330:FF:000001">
    <property type="entry name" value="Adenylyl cyclase-associated protein"/>
    <property type="match status" value="1"/>
</dbReference>
<dbReference type="InterPro" id="IPR006599">
    <property type="entry name" value="CARP_motif"/>
</dbReference>
<dbReference type="InterPro" id="IPR018106">
    <property type="entry name" value="CAP_CS_N"/>
</dbReference>
<dbReference type="GO" id="GO:0005737">
    <property type="term" value="C:cytoplasm"/>
    <property type="evidence" value="ECO:0007669"/>
    <property type="project" value="TreeGrafter"/>
</dbReference>
<evidence type="ECO:0000256" key="1">
    <source>
        <dbReference type="ARBA" id="ARBA00004202"/>
    </source>
</evidence>
<keyword evidence="4" id="KW-0472">Membrane</keyword>
<dbReference type="Gene3D" id="1.25.40.330">
    <property type="entry name" value="Adenylate cyclase-associated CAP, N-terminal domain"/>
    <property type="match status" value="1"/>
</dbReference>
<dbReference type="PANTHER" id="PTHR10652:SF24">
    <property type="entry name" value="ADENYLYL CYCLASE-ASSOCIATED PROTEIN"/>
    <property type="match status" value="1"/>
</dbReference>
<dbReference type="SUPFAM" id="SSF101278">
    <property type="entry name" value="N-terminal domain of adenylylcyclase associated protein, CAP"/>
    <property type="match status" value="1"/>
</dbReference>
<dbReference type="PROSITE" id="PS51329">
    <property type="entry name" value="C_CAP_COFACTOR_C"/>
    <property type="match status" value="1"/>
</dbReference>
<sequence length="474" mass="52427">MEGLMERLEQAVTRLEKMSVTMAASSGLANGDCVNGIDGGLSLCVEAFDVLVTGPLSEYLNYSCAIGSEVEKHADLVNKAVQTQRTFLKMAATHHKPAQMELHDLLKPISDHIQEIQSFRERNRGSILFNHLSAVSESIPALGWVAVVRKSANTHKHINTYRKTHGRRCDKRHMNTQMDKTNSPKEDWVRSYLSIWTGMQSFIKQYHTTGLVWSKRPPSLLLSLTPPSAPSCHPPPPPPGPPPVFTDDDSQPQAGSAVAQHSALFSQLNQGMDITKVLKHVSDDKKTHKNSNLRSQATPTKTKSSGTVNSARAAVQKKPPLLELEGKKWRVENFEQKHDLTIEETELKQVVYVFGCNNSTLQIKGKINSIIIDNCKKLGLVFENAVGIVEIINSKGIQLQVLGTVPTISINTTAGCQVYLSKDSINCDIVSAKSSEMNILIPQDEEYREYPVPEQFKTVWDGSKLVTEPTEIAG</sequence>
<evidence type="ECO:0000256" key="2">
    <source>
        <dbReference type="ARBA" id="ARBA00007659"/>
    </source>
</evidence>
<dbReference type="PANTHER" id="PTHR10652">
    <property type="entry name" value="ADENYLYL CYCLASE-ASSOCIATED PROTEIN"/>
    <property type="match status" value="1"/>
</dbReference>
<name>A0A8C2WTD4_CYCLU</name>
<proteinExistence type="inferred from homology"/>
<dbReference type="AlphaFoldDB" id="A0A8C2WTD4"/>